<gene>
    <name evidence="1" type="ORF">Prudu_011366</name>
</gene>
<dbReference type="AlphaFoldDB" id="A0A4Y1RAK5"/>
<dbReference type="EMBL" id="AP019300">
    <property type="protein sequence ID" value="BBH01182.1"/>
    <property type="molecule type" value="Genomic_DNA"/>
</dbReference>
<evidence type="ECO:0000313" key="1">
    <source>
        <dbReference type="EMBL" id="BBH01182.1"/>
    </source>
</evidence>
<reference evidence="1" key="1">
    <citation type="journal article" date="2019" name="Science">
        <title>Mutation of a bHLH transcription factor allowed almond domestication.</title>
        <authorList>
            <person name="Sanchez-Perez R."/>
            <person name="Pavan S."/>
            <person name="Mazzeo R."/>
            <person name="Moldovan C."/>
            <person name="Aiese Cigliano R."/>
            <person name="Del Cueto J."/>
            <person name="Ricciardi F."/>
            <person name="Lotti C."/>
            <person name="Ricciardi L."/>
            <person name="Dicenta F."/>
            <person name="Lopez-Marques R.L."/>
            <person name="Lindberg Moller B."/>
        </authorList>
    </citation>
    <scope>NUCLEOTIDE SEQUENCE</scope>
</reference>
<sequence length="215" mass="24744">KINSWSVNEGKQKSLPLFINFTKLPSKPTAFWTSRITLSPHRSSLFSSSDEVLLTQKRKQKKEKGNKDHPYSLIILPLHPVNSVPRVHHLTKIISDAPSKLARRLPSKVRELLTKKWESKLLSASFWNKIIPRVHHLAKIISDAPSKLARRLPSKVRELLTKKWESKLLSASFWNKIIVISCAIAISLDPLFLYIPFIDEKRNALEWTKSCGLWL</sequence>
<proteinExistence type="predicted"/>
<accession>A0A4Y1RAK5</accession>
<feature type="non-terminal residue" evidence="1">
    <location>
        <position position="1"/>
    </location>
</feature>
<organism evidence="1">
    <name type="scientific">Prunus dulcis</name>
    <name type="common">Almond</name>
    <name type="synonym">Amygdalus dulcis</name>
    <dbReference type="NCBI Taxonomy" id="3755"/>
    <lineage>
        <taxon>Eukaryota</taxon>
        <taxon>Viridiplantae</taxon>
        <taxon>Streptophyta</taxon>
        <taxon>Embryophyta</taxon>
        <taxon>Tracheophyta</taxon>
        <taxon>Spermatophyta</taxon>
        <taxon>Magnoliopsida</taxon>
        <taxon>eudicotyledons</taxon>
        <taxon>Gunneridae</taxon>
        <taxon>Pentapetalae</taxon>
        <taxon>rosids</taxon>
        <taxon>fabids</taxon>
        <taxon>Rosales</taxon>
        <taxon>Rosaceae</taxon>
        <taxon>Amygdaloideae</taxon>
        <taxon>Amygdaleae</taxon>
        <taxon>Prunus</taxon>
    </lineage>
</organism>
<protein>
    <submittedName>
        <fullName evidence="1">Uncharacterized protein</fullName>
    </submittedName>
</protein>
<name>A0A4Y1RAK5_PRUDU</name>